<evidence type="ECO:0000256" key="1">
    <source>
        <dbReference type="SAM" id="MobiDB-lite"/>
    </source>
</evidence>
<dbReference type="EMBL" id="WIVE01000004">
    <property type="protein sequence ID" value="MQX35425.1"/>
    <property type="molecule type" value="Genomic_DNA"/>
</dbReference>
<protein>
    <submittedName>
        <fullName evidence="2">Uncharacterized protein</fullName>
    </submittedName>
</protein>
<feature type="region of interest" description="Disordered" evidence="1">
    <location>
        <begin position="1"/>
        <end position="61"/>
    </location>
</feature>
<comment type="caution">
    <text evidence="2">The sequence shown here is derived from an EMBL/GenBank/DDBJ whole genome shotgun (WGS) entry which is preliminary data.</text>
</comment>
<reference evidence="2 3" key="1">
    <citation type="submission" date="2019-10" db="EMBL/GenBank/DDBJ databases">
        <title>Draft whole-genome sequence of the purple nonsulfur photosynthetic bacterium Roseospira navarrensis DSM 15114.</title>
        <authorList>
            <person name="Kyndt J.A."/>
            <person name="Meyer T.E."/>
        </authorList>
    </citation>
    <scope>NUCLEOTIDE SEQUENCE [LARGE SCALE GENOMIC DNA]</scope>
    <source>
        <strain evidence="2 3">DSM 15114</strain>
    </source>
</reference>
<evidence type="ECO:0000313" key="3">
    <source>
        <dbReference type="Proteomes" id="UP000434582"/>
    </source>
</evidence>
<organism evidence="2 3">
    <name type="scientific">Roseospira navarrensis</name>
    <dbReference type="NCBI Taxonomy" id="140058"/>
    <lineage>
        <taxon>Bacteria</taxon>
        <taxon>Pseudomonadati</taxon>
        <taxon>Pseudomonadota</taxon>
        <taxon>Alphaproteobacteria</taxon>
        <taxon>Rhodospirillales</taxon>
        <taxon>Rhodospirillaceae</taxon>
        <taxon>Roseospira</taxon>
    </lineage>
</organism>
<gene>
    <name evidence="2" type="ORF">GHC57_02720</name>
</gene>
<name>A0A7X2D3Q9_9PROT</name>
<dbReference type="AlphaFoldDB" id="A0A7X2D3Q9"/>
<feature type="region of interest" description="Disordered" evidence="1">
    <location>
        <begin position="97"/>
        <end position="148"/>
    </location>
</feature>
<feature type="compositionally biased region" description="Basic residues" evidence="1">
    <location>
        <begin position="32"/>
        <end position="42"/>
    </location>
</feature>
<dbReference type="RefSeq" id="WP_153340904.1">
    <property type="nucleotide sequence ID" value="NZ_WIVE01000004.1"/>
</dbReference>
<feature type="compositionally biased region" description="Basic and acidic residues" evidence="1">
    <location>
        <begin position="114"/>
        <end position="126"/>
    </location>
</feature>
<accession>A0A7X2D3Q9</accession>
<dbReference type="Proteomes" id="UP000434582">
    <property type="component" value="Unassembled WGS sequence"/>
</dbReference>
<keyword evidence="3" id="KW-1185">Reference proteome</keyword>
<proteinExistence type="predicted"/>
<sequence>MADARKPRPRSILSPLANAWRSLTDSPPAGQRPRKAKPKRSPSRAPRPSPKAPAASPDREALIAEAMRIHRAKRAMLEDLGDEDRILLEVLAHHLLVETPQGNPDPGSSPPDAGETRPDGDAKGAEDQSSIDGTPRRPQGTGSQPRRR</sequence>
<evidence type="ECO:0000313" key="2">
    <source>
        <dbReference type="EMBL" id="MQX35425.1"/>
    </source>
</evidence>